<accession>A0A8H7IVM7</accession>
<gene>
    <name evidence="1" type="ORF">EKO04_009403</name>
</gene>
<protein>
    <submittedName>
        <fullName evidence="1">Uncharacterized protein</fullName>
    </submittedName>
</protein>
<evidence type="ECO:0000313" key="2">
    <source>
        <dbReference type="Proteomes" id="UP000651452"/>
    </source>
</evidence>
<dbReference type="EMBL" id="RZGK01000018">
    <property type="protein sequence ID" value="KAF9692386.1"/>
    <property type="molecule type" value="Genomic_DNA"/>
</dbReference>
<comment type="caution">
    <text evidence="1">The sequence shown here is derived from an EMBL/GenBank/DDBJ whole genome shotgun (WGS) entry which is preliminary data.</text>
</comment>
<dbReference type="AlphaFoldDB" id="A0A8H7IVM7"/>
<reference evidence="1" key="1">
    <citation type="submission" date="2018-12" db="EMBL/GenBank/DDBJ databases">
        <authorList>
            <person name="Syme R.A."/>
            <person name="Farfan-Caceres L."/>
            <person name="Lichtenzveig J."/>
        </authorList>
    </citation>
    <scope>NUCLEOTIDE SEQUENCE</scope>
    <source>
        <strain evidence="1">Al4</strain>
    </source>
</reference>
<organism evidence="1 2">
    <name type="scientific">Ascochyta lentis</name>
    <dbReference type="NCBI Taxonomy" id="205686"/>
    <lineage>
        <taxon>Eukaryota</taxon>
        <taxon>Fungi</taxon>
        <taxon>Dikarya</taxon>
        <taxon>Ascomycota</taxon>
        <taxon>Pezizomycotina</taxon>
        <taxon>Dothideomycetes</taxon>
        <taxon>Pleosporomycetidae</taxon>
        <taxon>Pleosporales</taxon>
        <taxon>Pleosporineae</taxon>
        <taxon>Didymellaceae</taxon>
        <taxon>Ascochyta</taxon>
    </lineage>
</organism>
<name>A0A8H7IVM7_9PLEO</name>
<sequence length="111" mass="12020">MYMAEGQRSNSKAQDQASQTRLLATSEALACLQLDFIAIGRSFGDFCIGNWSTVDPYSYPPATASLVLYARAPPPSSLSALPQALAVPSTVLPLPLLLNWLLLLAEHETVW</sequence>
<evidence type="ECO:0000313" key="1">
    <source>
        <dbReference type="EMBL" id="KAF9692386.1"/>
    </source>
</evidence>
<dbReference type="Proteomes" id="UP000651452">
    <property type="component" value="Unassembled WGS sequence"/>
</dbReference>
<reference evidence="1" key="2">
    <citation type="submission" date="2020-09" db="EMBL/GenBank/DDBJ databases">
        <title>Reference genome assembly for Australian Ascochyta lentis isolate Al4.</title>
        <authorList>
            <person name="Lee R.C."/>
            <person name="Farfan-Caceres L.M."/>
            <person name="Debler J.W."/>
            <person name="Williams A.H."/>
            <person name="Henares B.M."/>
        </authorList>
    </citation>
    <scope>NUCLEOTIDE SEQUENCE</scope>
    <source>
        <strain evidence="1">Al4</strain>
    </source>
</reference>
<keyword evidence="2" id="KW-1185">Reference proteome</keyword>
<proteinExistence type="predicted"/>